<proteinExistence type="predicted"/>
<dbReference type="Pfam" id="PF00353">
    <property type="entry name" value="HemolysinCabind"/>
    <property type="match status" value="4"/>
</dbReference>
<dbReference type="SUPFAM" id="SSF51120">
    <property type="entry name" value="beta-Roll"/>
    <property type="match status" value="2"/>
</dbReference>
<dbReference type="SUPFAM" id="SSF51445">
    <property type="entry name" value="(Trans)glycosidases"/>
    <property type="match status" value="1"/>
</dbReference>
<dbReference type="Proteomes" id="UP001549204">
    <property type="component" value="Unassembled WGS sequence"/>
</dbReference>
<sequence>MATLHYTSGGSATEIATAGFNLVDVQYLSQVNALPDGMKALVYLGEADGVTSSFIEKVTPFLGNPKVFGFYLTDEPDPTGRWGTYATAEDLKAESDWIHNHFPGAKTFITMMNMGSPENPDFSNTYNPANTGIDYFGLDPYPVRTGTDTVDYDMIDRSVAAAVESGIPTSKIIPVYQAFGGGNWETSDGGRHVMPTAEQLKTMIDHWGDLVPSPAFDYTYKWGTQNGDTALESSSALQAVFREHNTSNTGTPPPDNSGNEILYGTSGADVFHGAGGHTMIGYGGNDTYYVEDVRDKEIEAVGGGVDKVLASVSHTLTAGSQIELFTTANAAGTGAINLTGNAFSQTIQGNAGANVINGGGGADAMTGYGGNDTYYVDNASDKVREAAGGGTDKVLASASFALTHSAGSQVELLATTNAAGTGTINLVGNEFVQTIQGNAGANYINGMGGADTMTGYGGYDTYIVDNAGDKVVEVAGGSGDRVFASVSYALSAGAHIELLGTTKSSGTAAINLTGNGFAQTIQGNAGANVIKGGGGADTLTGNGGNDAFVFNTALGAGNIDRITDFNKSQDKIHLDDAIFAGLKLGGLSSDAFFAGKAAHDSSDHIIYNSSTGALSFDSDGIGGAAQTQFATLSPGLSLTAASFFVT</sequence>
<dbReference type="InterPro" id="IPR017853">
    <property type="entry name" value="GH"/>
</dbReference>
<name>A0ABV2GQR2_9HYPH</name>
<evidence type="ECO:0000313" key="1">
    <source>
        <dbReference type="EMBL" id="MET3580494.1"/>
    </source>
</evidence>
<dbReference type="RefSeq" id="WP_354492230.1">
    <property type="nucleotide sequence ID" value="NZ_JBEPMC010000006.1"/>
</dbReference>
<gene>
    <name evidence="1" type="ORF">ABID19_003533</name>
</gene>
<comment type="caution">
    <text evidence="1">The sequence shown here is derived from an EMBL/GenBank/DDBJ whole genome shotgun (WGS) entry which is preliminary data.</text>
</comment>
<dbReference type="PRINTS" id="PR00313">
    <property type="entry name" value="CABNDNGRPT"/>
</dbReference>
<protein>
    <submittedName>
        <fullName evidence="1">Ca2+-binding RTX toxin-like protein</fullName>
    </submittedName>
</protein>
<accession>A0ABV2GQR2</accession>
<dbReference type="InterPro" id="IPR001343">
    <property type="entry name" value="Hemolysn_Ca-bd"/>
</dbReference>
<organism evidence="1 2">
    <name type="scientific">Mesorhizobium robiniae</name>
    <dbReference type="NCBI Taxonomy" id="559315"/>
    <lineage>
        <taxon>Bacteria</taxon>
        <taxon>Pseudomonadati</taxon>
        <taxon>Pseudomonadota</taxon>
        <taxon>Alphaproteobacteria</taxon>
        <taxon>Hyphomicrobiales</taxon>
        <taxon>Phyllobacteriaceae</taxon>
        <taxon>Mesorhizobium</taxon>
    </lineage>
</organism>
<reference evidence="1 2" key="1">
    <citation type="submission" date="2024-06" db="EMBL/GenBank/DDBJ databases">
        <title>Genomic Encyclopedia of Type Strains, Phase IV (KMG-IV): sequencing the most valuable type-strain genomes for metagenomic binning, comparative biology and taxonomic classification.</title>
        <authorList>
            <person name="Goeker M."/>
        </authorList>
    </citation>
    <scope>NUCLEOTIDE SEQUENCE [LARGE SCALE GENOMIC DNA]</scope>
    <source>
        <strain evidence="1 2">DSM 100022</strain>
    </source>
</reference>
<dbReference type="Gene3D" id="2.150.10.10">
    <property type="entry name" value="Serralysin-like metalloprotease, C-terminal"/>
    <property type="match status" value="2"/>
</dbReference>
<dbReference type="EMBL" id="JBEPMC010000006">
    <property type="protein sequence ID" value="MET3580494.1"/>
    <property type="molecule type" value="Genomic_DNA"/>
</dbReference>
<dbReference type="InterPro" id="IPR011049">
    <property type="entry name" value="Serralysin-like_metalloprot_C"/>
</dbReference>
<keyword evidence="2" id="KW-1185">Reference proteome</keyword>
<evidence type="ECO:0000313" key="2">
    <source>
        <dbReference type="Proteomes" id="UP001549204"/>
    </source>
</evidence>